<protein>
    <submittedName>
        <fullName evidence="4">Peptidoglycan-binding LysM</fullName>
    </submittedName>
</protein>
<dbReference type="Gene3D" id="3.10.350.10">
    <property type="entry name" value="LysM domain"/>
    <property type="match status" value="1"/>
</dbReference>
<keyword evidence="2" id="KW-1133">Transmembrane helix</keyword>
<comment type="caution">
    <text evidence="4">The sequence shown here is derived from an EMBL/GenBank/DDBJ whole genome shotgun (WGS) entry which is preliminary data.</text>
</comment>
<sequence length="703" mass="77548">MPASYEVVSGDTLSAIARQHNATVTRLLRLNPSIENPNRINPGQKLAVPAADEVITARSEPGKAVEQSPCQDKVVEIYHATGSNELILLTEEEEKELDAEEKAICQLIEAFYSELESLSEGTEDADSTPSEGEGQVLTPVQQRKQEIIEHLADLGAIPEGVQTTPKLTEIKRLSGKKHRTYVRSDKMKIHPRRYSIAARDKARSEGWLTEDGIDGGKLADSLQSKLKVKVNLELGSPDPNGAIMQSLNQFYDEATWSIWGKNQEKQVAETGFDASAEAQFMRFAAGASGYAEINPANGKVHLQAKAEAQYALAEGKVTIEQAFPASNRSEIRVYYREGGWNGPLKHESLGHFQAALAITASGFAGASAILAGNIHVDSSEGIPKIKGIAARKKGQSMGGEANVFAGIRGGCELTGELRWQDVLSADSNWDTLCKIGQKVEAALGAAGEFEARLMFSDRTGKFYFNLHAGLVLGVGAAGSFILEVGVNQIFKMIHFIYNALLEVDFRYLELFDPDTEAFVWYKRLALFSLSKGLSGVQTASELANGTVLYVQEYIEDFFSGRDMEKKSYKLAENLSNDLVRGEEAVFMHSPPEVKGVMLDAILYDWWLTPGFSEDREIKIGAVKKAMESFQGWRDFEETLKRMNSDGQAKTEQLDRNLERLFEFVGKSKPERNLFIRQLKNRKAIAGRPVQRDPFGACRICGLA</sequence>
<dbReference type="InterPro" id="IPR018392">
    <property type="entry name" value="LysM"/>
</dbReference>
<dbReference type="EMBL" id="ABCP01000027">
    <property type="protein sequence ID" value="EDM46897.1"/>
    <property type="molecule type" value="Genomic_DNA"/>
</dbReference>
<proteinExistence type="predicted"/>
<dbReference type="Proteomes" id="UP000005856">
    <property type="component" value="Unassembled WGS sequence"/>
</dbReference>
<feature type="domain" description="LysM" evidence="3">
    <location>
        <begin position="3"/>
        <end position="48"/>
    </location>
</feature>
<dbReference type="OrthoDB" id="7796826at2"/>
<name>A6F300_9GAMM</name>
<dbReference type="CDD" id="cd00118">
    <property type="entry name" value="LysM"/>
    <property type="match status" value="1"/>
</dbReference>
<dbReference type="SMART" id="SM00257">
    <property type="entry name" value="LysM"/>
    <property type="match status" value="1"/>
</dbReference>
<dbReference type="SUPFAM" id="SSF54106">
    <property type="entry name" value="LysM domain"/>
    <property type="match status" value="1"/>
</dbReference>
<feature type="region of interest" description="Disordered" evidence="1">
    <location>
        <begin position="118"/>
        <end position="138"/>
    </location>
</feature>
<evidence type="ECO:0000259" key="3">
    <source>
        <dbReference type="PROSITE" id="PS51782"/>
    </source>
</evidence>
<keyword evidence="5" id="KW-1185">Reference proteome</keyword>
<evidence type="ECO:0000256" key="1">
    <source>
        <dbReference type="SAM" id="MobiDB-lite"/>
    </source>
</evidence>
<keyword evidence="2" id="KW-0472">Membrane</keyword>
<organism evidence="4 5">
    <name type="scientific">Marinobacter algicola DG893</name>
    <dbReference type="NCBI Taxonomy" id="443152"/>
    <lineage>
        <taxon>Bacteria</taxon>
        <taxon>Pseudomonadati</taxon>
        <taxon>Pseudomonadota</taxon>
        <taxon>Gammaproteobacteria</taxon>
        <taxon>Pseudomonadales</taxon>
        <taxon>Marinobacteraceae</taxon>
        <taxon>Marinobacter</taxon>
    </lineage>
</organism>
<dbReference type="PROSITE" id="PS51782">
    <property type="entry name" value="LYSM"/>
    <property type="match status" value="1"/>
</dbReference>
<evidence type="ECO:0000313" key="4">
    <source>
        <dbReference type="EMBL" id="EDM46897.1"/>
    </source>
</evidence>
<dbReference type="RefSeq" id="WP_007154639.1">
    <property type="nucleotide sequence ID" value="NZ_ABCP01000027.1"/>
</dbReference>
<reference evidence="4 5" key="1">
    <citation type="submission" date="2007-06" db="EMBL/GenBank/DDBJ databases">
        <authorList>
            <person name="Green D."/>
            <person name="Ferriera S."/>
            <person name="Johnson J."/>
            <person name="Kravitz S."/>
            <person name="Beeson K."/>
            <person name="Sutton G."/>
            <person name="Rogers Y.-H."/>
            <person name="Friedman R."/>
            <person name="Frazier M."/>
            <person name="Venter J.C."/>
        </authorList>
    </citation>
    <scope>NUCLEOTIDE SEQUENCE [LARGE SCALE GENOMIC DNA]</scope>
    <source>
        <strain evidence="4 5">DG893</strain>
    </source>
</reference>
<dbReference type="Pfam" id="PF01476">
    <property type="entry name" value="LysM"/>
    <property type="match status" value="1"/>
</dbReference>
<gene>
    <name evidence="4" type="ORF">MDG893_13364</name>
</gene>
<accession>A6F300</accession>
<dbReference type="STRING" id="443152.MDG893_13364"/>
<dbReference type="AlphaFoldDB" id="A6F300"/>
<dbReference type="eggNOG" id="COG1388">
    <property type="taxonomic scope" value="Bacteria"/>
</dbReference>
<feature type="transmembrane region" description="Helical" evidence="2">
    <location>
        <begin position="462"/>
        <end position="482"/>
    </location>
</feature>
<evidence type="ECO:0000256" key="2">
    <source>
        <dbReference type="SAM" id="Phobius"/>
    </source>
</evidence>
<keyword evidence="2" id="KW-0812">Transmembrane</keyword>
<evidence type="ECO:0000313" key="5">
    <source>
        <dbReference type="Proteomes" id="UP000005856"/>
    </source>
</evidence>
<dbReference type="InterPro" id="IPR036779">
    <property type="entry name" value="LysM_dom_sf"/>
</dbReference>